<reference evidence="1 2" key="1">
    <citation type="submission" date="2015-03" db="EMBL/GenBank/DDBJ databases">
        <title>Genome assembly of Sandaracinus amylolyticus DSM 53668.</title>
        <authorList>
            <person name="Sharma G."/>
            <person name="Subramanian S."/>
        </authorList>
    </citation>
    <scope>NUCLEOTIDE SEQUENCE [LARGE SCALE GENOMIC DNA]</scope>
    <source>
        <strain evidence="1 2">DSM 53668</strain>
    </source>
</reference>
<proteinExistence type="predicted"/>
<keyword evidence="2" id="KW-1185">Reference proteome</keyword>
<dbReference type="AlphaFoldDB" id="A0A0F6SFL9"/>
<evidence type="ECO:0000313" key="1">
    <source>
        <dbReference type="EMBL" id="AKF07174.1"/>
    </source>
</evidence>
<gene>
    <name evidence="1" type="ORF">DB32_004323</name>
</gene>
<evidence type="ECO:0000313" key="2">
    <source>
        <dbReference type="Proteomes" id="UP000034883"/>
    </source>
</evidence>
<dbReference type="Proteomes" id="UP000034883">
    <property type="component" value="Chromosome"/>
</dbReference>
<dbReference type="KEGG" id="samy:DB32_004323"/>
<sequence>MSIAIVPHAERWKDAVEAFNRRMRLGGSRWGWYVEPVPAWIAKQRADQPVWMEYWLAVEGDDQVRGGYGLKPQEWRVRGRSLVITDWQGPVSEGAISRKYNSLGLRLVRDMLKKRPLLYSWGHGSDEEPIVQMLRRMGWLMHPTPFALHVVDAYRFLRLNRQLRGTPERRLFLDGLAFTGLGNAALSALQWASSRRSAPVGRPRRKPQVDVVEIDSFGSWADELWHRVKDEYAALAVRDAASLNLLMPPGWTSPEWSPQTRLRVDRGGRTIGWIAVSARQMRDDPRFGELHVGTLVDYFAHPDDAADVVSAGLDHLKARGVDIVIANQSHPAWLRALEEQGFVLVPHRRLFAGSPPLREALAPFEETRNGLFLTNMDGHGPMGL</sequence>
<dbReference type="RefSeq" id="WP_053234463.1">
    <property type="nucleotide sequence ID" value="NZ_CP011125.1"/>
</dbReference>
<name>A0A0F6SFL9_9BACT</name>
<accession>A0A0F6SFL9</accession>
<dbReference type="STRING" id="927083.DB32_004323"/>
<dbReference type="OrthoDB" id="5422175at2"/>
<protein>
    <submittedName>
        <fullName evidence="1">Uncharacterized protein</fullName>
    </submittedName>
</protein>
<organism evidence="1 2">
    <name type="scientific">Sandaracinus amylolyticus</name>
    <dbReference type="NCBI Taxonomy" id="927083"/>
    <lineage>
        <taxon>Bacteria</taxon>
        <taxon>Pseudomonadati</taxon>
        <taxon>Myxococcota</taxon>
        <taxon>Polyangia</taxon>
        <taxon>Polyangiales</taxon>
        <taxon>Sandaracinaceae</taxon>
        <taxon>Sandaracinus</taxon>
    </lineage>
</organism>
<dbReference type="EMBL" id="CP011125">
    <property type="protein sequence ID" value="AKF07174.1"/>
    <property type="molecule type" value="Genomic_DNA"/>
</dbReference>